<dbReference type="CDD" id="cd12087">
    <property type="entry name" value="TM_EGFR-like"/>
    <property type="match status" value="1"/>
</dbReference>
<keyword evidence="2" id="KW-1133">Transmembrane helix</keyword>
<keyword evidence="6" id="KW-1185">Reference proteome</keyword>
<dbReference type="EMBL" id="JAPEUY010000020">
    <property type="protein sequence ID" value="KAJ4362970.1"/>
    <property type="molecule type" value="Genomic_DNA"/>
</dbReference>
<reference evidence="5" key="1">
    <citation type="submission" date="2022-10" db="EMBL/GenBank/DDBJ databases">
        <title>Tapping the CABI collections for fungal endophytes: first genome assemblies for Collariella, Neodidymelliopsis, Ascochyta clinopodiicola, Didymella pomorum, Didymosphaeria variabile, Neocosmospora piperis and Neocucurbitaria cava.</title>
        <authorList>
            <person name="Hill R."/>
        </authorList>
    </citation>
    <scope>NUCLEOTIDE SEQUENCE</scope>
    <source>
        <strain evidence="5">IMI 356814</strain>
    </source>
</reference>
<feature type="domain" description="Apple" evidence="4">
    <location>
        <begin position="273"/>
        <end position="317"/>
    </location>
</feature>
<dbReference type="AlphaFoldDB" id="A0A9W8XZ64"/>
<feature type="region of interest" description="Disordered" evidence="1">
    <location>
        <begin position="396"/>
        <end position="475"/>
    </location>
</feature>
<evidence type="ECO:0000259" key="4">
    <source>
        <dbReference type="Pfam" id="PF14295"/>
    </source>
</evidence>
<evidence type="ECO:0000256" key="1">
    <source>
        <dbReference type="SAM" id="MobiDB-lite"/>
    </source>
</evidence>
<comment type="caution">
    <text evidence="5">The sequence shown here is derived from an EMBL/GenBank/DDBJ whole genome shotgun (WGS) entry which is preliminary data.</text>
</comment>
<feature type="signal peptide" evidence="3">
    <location>
        <begin position="1"/>
        <end position="17"/>
    </location>
</feature>
<dbReference type="Pfam" id="PF14295">
    <property type="entry name" value="PAN_4"/>
    <property type="match status" value="3"/>
</dbReference>
<feature type="domain" description="Apple" evidence="4">
    <location>
        <begin position="177"/>
        <end position="215"/>
    </location>
</feature>
<keyword evidence="2" id="KW-0812">Transmembrane</keyword>
<dbReference type="Proteomes" id="UP001140560">
    <property type="component" value="Unassembled WGS sequence"/>
</dbReference>
<keyword evidence="2" id="KW-0472">Membrane</keyword>
<protein>
    <recommendedName>
        <fullName evidence="4">Apple domain-containing protein</fullName>
    </recommendedName>
</protein>
<feature type="transmembrane region" description="Helical" evidence="2">
    <location>
        <begin position="364"/>
        <end position="387"/>
    </location>
</feature>
<sequence length="475" mass="50455">MALLWASAAVATSALVAEPIYSRDLEVRDATKCPDSYTSKNGLNFTTYCDQNNPFNDAQDPFNSPSMQDCMEHCSRYWGNGEGCFGVVWVGDTGDCWLRNSSTSTANLKSETGNYAALIQNGDMNPFDESCPNSDLSVNSLPGVEGIQYTTHCGKVIGGYDACFSGYPSCWDSPYVGFYHTESLEECLEICIDQHPLCRAVSWNPGLEIGFANCWPKTGFPETLTDPSTKQGVLHSATITQIDTIDSNCPSKTTYSATGNKNFDIHCGQLNTGTNITNLHTQNITACMDACATNDQKCVGVLFDSTLQGGYKNCYLQNSTAVITDQASATYALLSGSNIPSSTGTGSGSGNNNSSSSGGSKSKAWIAGPVIGAIAALAILGFALFWWRRRKAQRGVGGVEKGPSDVSHAGYGPAPAYSPGVGGHGGTQHPYFDAPASEMDARPTSELPASTKYAHEEDGVVNKKSATAVEPHELP</sequence>
<organism evidence="5 6">
    <name type="scientific">Neocucurbitaria cava</name>
    <dbReference type="NCBI Taxonomy" id="798079"/>
    <lineage>
        <taxon>Eukaryota</taxon>
        <taxon>Fungi</taxon>
        <taxon>Dikarya</taxon>
        <taxon>Ascomycota</taxon>
        <taxon>Pezizomycotina</taxon>
        <taxon>Dothideomycetes</taxon>
        <taxon>Pleosporomycetidae</taxon>
        <taxon>Pleosporales</taxon>
        <taxon>Pleosporineae</taxon>
        <taxon>Cucurbitariaceae</taxon>
        <taxon>Neocucurbitaria</taxon>
    </lineage>
</organism>
<dbReference type="InterPro" id="IPR003609">
    <property type="entry name" value="Pan_app"/>
</dbReference>
<proteinExistence type="predicted"/>
<dbReference type="OrthoDB" id="3943216at2759"/>
<gene>
    <name evidence="5" type="ORF">N0V83_010087</name>
</gene>
<evidence type="ECO:0000313" key="6">
    <source>
        <dbReference type="Proteomes" id="UP001140560"/>
    </source>
</evidence>
<feature type="domain" description="Apple" evidence="4">
    <location>
        <begin position="62"/>
        <end position="98"/>
    </location>
</feature>
<evidence type="ECO:0000256" key="3">
    <source>
        <dbReference type="SAM" id="SignalP"/>
    </source>
</evidence>
<accession>A0A9W8XZ64</accession>
<feature type="chain" id="PRO_5040743273" description="Apple domain-containing protein" evidence="3">
    <location>
        <begin position="18"/>
        <end position="475"/>
    </location>
</feature>
<keyword evidence="3" id="KW-0732">Signal</keyword>
<evidence type="ECO:0000256" key="2">
    <source>
        <dbReference type="SAM" id="Phobius"/>
    </source>
</evidence>
<name>A0A9W8XZ64_9PLEO</name>
<evidence type="ECO:0000313" key="5">
    <source>
        <dbReference type="EMBL" id="KAJ4362970.1"/>
    </source>
</evidence>